<feature type="binding site" evidence="7 10">
    <location>
        <position position="104"/>
    </location>
    <ligand>
        <name>Mg(2+)</name>
        <dbReference type="ChEBI" id="CHEBI:18420"/>
    </ligand>
</feature>
<accession>A0A939MI57</accession>
<gene>
    <name evidence="7 11" type="primary">panB</name>
    <name evidence="11" type="ORF">J4H92_05310</name>
</gene>
<proteinExistence type="inferred from homology"/>
<reference evidence="11" key="1">
    <citation type="submission" date="2021-03" db="EMBL/GenBank/DDBJ databases">
        <title>Leucobacter chromiisoli sp. nov., isolated from chromium-containing soil of chemical plant.</title>
        <authorList>
            <person name="Xu Z."/>
        </authorList>
    </citation>
    <scope>NUCLEOTIDE SEQUENCE</scope>
    <source>
        <strain evidence="11">S27</strain>
    </source>
</reference>
<evidence type="ECO:0000256" key="6">
    <source>
        <dbReference type="ARBA" id="ARBA00056497"/>
    </source>
</evidence>
<dbReference type="CDD" id="cd06557">
    <property type="entry name" value="KPHMT-like"/>
    <property type="match status" value="1"/>
</dbReference>
<comment type="function">
    <text evidence="6 7">Catalyzes the reversible reaction in which hydroxymethyl group from 5,10-methylenetetrahydrofolate is transferred onto alpha-ketoisovalerate to form ketopantoate.</text>
</comment>
<feature type="binding site" evidence="7 10">
    <location>
        <position position="136"/>
    </location>
    <ligand>
        <name>Mg(2+)</name>
        <dbReference type="ChEBI" id="CHEBI:18420"/>
    </ligand>
</feature>
<dbReference type="EC" id="2.1.2.11" evidence="7"/>
<dbReference type="GO" id="GO:0015940">
    <property type="term" value="P:pantothenate biosynthetic process"/>
    <property type="evidence" value="ECO:0007669"/>
    <property type="project" value="UniProtKB-UniRule"/>
</dbReference>
<evidence type="ECO:0000313" key="11">
    <source>
        <dbReference type="EMBL" id="MBO1901364.1"/>
    </source>
</evidence>
<dbReference type="GO" id="GO:0000287">
    <property type="term" value="F:magnesium ion binding"/>
    <property type="evidence" value="ECO:0007669"/>
    <property type="project" value="TreeGrafter"/>
</dbReference>
<dbReference type="HAMAP" id="MF_00156">
    <property type="entry name" value="PanB"/>
    <property type="match status" value="1"/>
</dbReference>
<comment type="subunit">
    <text evidence="3 7">Homodecamer; pentamer of dimers.</text>
</comment>
<protein>
    <recommendedName>
        <fullName evidence="7">3-methyl-2-oxobutanoate hydroxymethyltransferase</fullName>
        <ecNumber evidence="7">2.1.2.11</ecNumber>
    </recommendedName>
    <alternativeName>
        <fullName evidence="7">Ketopantoate hydroxymethyltransferase</fullName>
        <shortName evidence="7">KPHMT</shortName>
    </alternativeName>
</protein>
<dbReference type="PANTHER" id="PTHR20881">
    <property type="entry name" value="3-METHYL-2-OXOBUTANOATE HYDROXYMETHYLTRANSFERASE"/>
    <property type="match status" value="1"/>
</dbReference>
<keyword evidence="12" id="KW-1185">Reference proteome</keyword>
<keyword evidence="5 7" id="KW-0808">Transferase</keyword>
<dbReference type="GO" id="GO:0003864">
    <property type="term" value="F:3-methyl-2-oxobutanoate hydroxymethyltransferase activity"/>
    <property type="evidence" value="ECO:0007669"/>
    <property type="project" value="UniProtKB-UniRule"/>
</dbReference>
<dbReference type="AlphaFoldDB" id="A0A939MI57"/>
<feature type="binding site" evidence="7 9">
    <location>
        <position position="104"/>
    </location>
    <ligand>
        <name>3-methyl-2-oxobutanoate</name>
        <dbReference type="ChEBI" id="CHEBI:11851"/>
    </ligand>
</feature>
<dbReference type="SUPFAM" id="SSF51621">
    <property type="entry name" value="Phosphoenolpyruvate/pyruvate domain"/>
    <property type="match status" value="1"/>
</dbReference>
<feature type="binding site" evidence="7 9">
    <location>
        <begin position="65"/>
        <end position="66"/>
    </location>
    <ligand>
        <name>3-methyl-2-oxobutanoate</name>
        <dbReference type="ChEBI" id="CHEBI:11851"/>
    </ligand>
</feature>
<dbReference type="NCBIfam" id="NF001452">
    <property type="entry name" value="PRK00311.1"/>
    <property type="match status" value="1"/>
</dbReference>
<evidence type="ECO:0000256" key="3">
    <source>
        <dbReference type="ARBA" id="ARBA00011424"/>
    </source>
</evidence>
<feature type="binding site" evidence="7 10">
    <location>
        <position position="65"/>
    </location>
    <ligand>
        <name>Mg(2+)</name>
        <dbReference type="ChEBI" id="CHEBI:18420"/>
    </ligand>
</feature>
<keyword evidence="7 10" id="KW-0460">Magnesium</keyword>
<evidence type="ECO:0000256" key="10">
    <source>
        <dbReference type="PIRSR" id="PIRSR000388-3"/>
    </source>
</evidence>
<comment type="caution">
    <text evidence="11">The sequence shown here is derived from an EMBL/GenBank/DDBJ whole genome shotgun (WGS) entry which is preliminary data.</text>
</comment>
<dbReference type="GO" id="GO:0005737">
    <property type="term" value="C:cytoplasm"/>
    <property type="evidence" value="ECO:0007669"/>
    <property type="project" value="UniProtKB-SubCell"/>
</dbReference>
<dbReference type="Gene3D" id="3.20.20.60">
    <property type="entry name" value="Phosphoenolpyruvate-binding domains"/>
    <property type="match status" value="1"/>
</dbReference>
<dbReference type="Proteomes" id="UP000664382">
    <property type="component" value="Unassembled WGS sequence"/>
</dbReference>
<dbReference type="EMBL" id="JAGDYM010000005">
    <property type="protein sequence ID" value="MBO1901364.1"/>
    <property type="molecule type" value="Genomic_DNA"/>
</dbReference>
<evidence type="ECO:0000256" key="4">
    <source>
        <dbReference type="ARBA" id="ARBA00022655"/>
    </source>
</evidence>
<evidence type="ECO:0000256" key="8">
    <source>
        <dbReference type="PIRSR" id="PIRSR000388-1"/>
    </source>
</evidence>
<comment type="catalytic activity">
    <reaction evidence="7">
        <text>(6R)-5,10-methylene-5,6,7,8-tetrahydrofolate + 3-methyl-2-oxobutanoate + H2O = 2-dehydropantoate + (6S)-5,6,7,8-tetrahydrofolate</text>
        <dbReference type="Rhea" id="RHEA:11824"/>
        <dbReference type="ChEBI" id="CHEBI:11561"/>
        <dbReference type="ChEBI" id="CHEBI:11851"/>
        <dbReference type="ChEBI" id="CHEBI:15377"/>
        <dbReference type="ChEBI" id="CHEBI:15636"/>
        <dbReference type="ChEBI" id="CHEBI:57453"/>
        <dbReference type="EC" id="2.1.2.11"/>
    </reaction>
</comment>
<sequence length="303" mass="30946">MTPVPTTPAPTPLLSQPAAPAARITLTRLTEMKAQAEPIVMVTAYDHPGARLAERAGADMLLVGDSGAQVVLGYDATVRVSVDEMITLSAAVRRGADRALVVCDLPFGSTEASDAQAVETAVRFVREAGADAVKLEGGNPDRASRIRAIVAAGIPVVGHVGLTPQTATQLGGLRAQGRTAESARRVVTDALAVQAAGASALVIEAVPSEVVAAVLPRLEIPVIGIGAGPADGQVLVLHDLLGITEGRQARFVKRFAELGDAVVGGIEAYAAEVRSGAFPAPEHQYPASPEAVRAALEAAASVS</sequence>
<feature type="active site" description="Proton acceptor" evidence="7 8">
    <location>
        <position position="204"/>
    </location>
</feature>
<dbReference type="RefSeq" id="WP_208096879.1">
    <property type="nucleotide sequence ID" value="NZ_JAGDYM010000005.1"/>
</dbReference>
<evidence type="ECO:0000256" key="9">
    <source>
        <dbReference type="PIRSR" id="PIRSR000388-2"/>
    </source>
</evidence>
<dbReference type="NCBIfam" id="TIGR00222">
    <property type="entry name" value="panB"/>
    <property type="match status" value="1"/>
</dbReference>
<dbReference type="Pfam" id="PF02548">
    <property type="entry name" value="Pantoate_transf"/>
    <property type="match status" value="1"/>
</dbReference>
<dbReference type="InterPro" id="IPR040442">
    <property type="entry name" value="Pyrv_kinase-like_dom_sf"/>
</dbReference>
<evidence type="ECO:0000313" key="12">
    <source>
        <dbReference type="Proteomes" id="UP000664382"/>
    </source>
</evidence>
<comment type="subcellular location">
    <subcellularLocation>
        <location evidence="7">Cytoplasm</location>
    </subcellularLocation>
</comment>
<evidence type="ECO:0000256" key="7">
    <source>
        <dbReference type="HAMAP-Rule" id="MF_00156"/>
    </source>
</evidence>
<evidence type="ECO:0000256" key="1">
    <source>
        <dbReference type="ARBA" id="ARBA00005033"/>
    </source>
</evidence>
<comment type="similarity">
    <text evidence="2 7">Belongs to the PanB family.</text>
</comment>
<dbReference type="PIRSF" id="PIRSF000388">
    <property type="entry name" value="Pantoate_hydroxy_MeTrfase"/>
    <property type="match status" value="1"/>
</dbReference>
<organism evidence="11 12">
    <name type="scientific">Leucobacter weissii</name>
    <dbReference type="NCBI Taxonomy" id="1983706"/>
    <lineage>
        <taxon>Bacteria</taxon>
        <taxon>Bacillati</taxon>
        <taxon>Actinomycetota</taxon>
        <taxon>Actinomycetes</taxon>
        <taxon>Micrococcales</taxon>
        <taxon>Microbacteriaceae</taxon>
        <taxon>Leucobacter</taxon>
    </lineage>
</organism>
<dbReference type="FunFam" id="3.20.20.60:FF:000003">
    <property type="entry name" value="3-methyl-2-oxobutanoate hydroxymethyltransferase"/>
    <property type="match status" value="1"/>
</dbReference>
<dbReference type="InterPro" id="IPR015813">
    <property type="entry name" value="Pyrv/PenolPyrv_kinase-like_dom"/>
</dbReference>
<dbReference type="PANTHER" id="PTHR20881:SF0">
    <property type="entry name" value="3-METHYL-2-OXOBUTANOATE HYDROXYMETHYLTRANSFERASE"/>
    <property type="match status" value="1"/>
</dbReference>
<name>A0A939MI57_9MICO</name>
<feature type="binding site" evidence="7 9">
    <location>
        <position position="134"/>
    </location>
    <ligand>
        <name>3-methyl-2-oxobutanoate</name>
        <dbReference type="ChEBI" id="CHEBI:11851"/>
    </ligand>
</feature>
<keyword evidence="7 10" id="KW-0479">Metal-binding</keyword>
<evidence type="ECO:0000256" key="5">
    <source>
        <dbReference type="ARBA" id="ARBA00022679"/>
    </source>
</evidence>
<evidence type="ECO:0000256" key="2">
    <source>
        <dbReference type="ARBA" id="ARBA00008676"/>
    </source>
</evidence>
<dbReference type="InterPro" id="IPR003700">
    <property type="entry name" value="Pantoate_hydroxy_MeTrfase"/>
</dbReference>
<keyword evidence="7" id="KW-0963">Cytoplasm</keyword>
<keyword evidence="4 7" id="KW-0566">Pantothenate biosynthesis</keyword>
<comment type="cofactor">
    <cofactor evidence="7 10">
        <name>Mg(2+)</name>
        <dbReference type="ChEBI" id="CHEBI:18420"/>
    </cofactor>
    <text evidence="7 10">Binds 1 Mg(2+) ion per subunit.</text>
</comment>
<comment type="pathway">
    <text evidence="1 7">Cofactor biosynthesis; (R)-pantothenate biosynthesis; (R)-pantoate from 3-methyl-2-oxobutanoate: step 1/2.</text>
</comment>